<comment type="caution">
    <text evidence="2">The sequence shown here is derived from an EMBL/GenBank/DDBJ whole genome shotgun (WGS) entry which is preliminary data.</text>
</comment>
<organism evidence="2 3">
    <name type="scientific">Candidatus Segetimicrobium genomatis</name>
    <dbReference type="NCBI Taxonomy" id="2569760"/>
    <lineage>
        <taxon>Bacteria</taxon>
        <taxon>Bacillati</taxon>
        <taxon>Candidatus Sysuimicrobiota</taxon>
        <taxon>Candidatus Sysuimicrobiia</taxon>
        <taxon>Candidatus Sysuimicrobiales</taxon>
        <taxon>Candidatus Segetimicrobiaceae</taxon>
        <taxon>Candidatus Segetimicrobium</taxon>
    </lineage>
</organism>
<dbReference type="SMART" id="SM00849">
    <property type="entry name" value="Lactamase_B"/>
    <property type="match status" value="1"/>
</dbReference>
<reference evidence="2 3" key="1">
    <citation type="journal article" date="2019" name="Nat. Microbiol.">
        <title>Mediterranean grassland soil C-N compound turnover is dependent on rainfall and depth, and is mediated by genomically divergent microorganisms.</title>
        <authorList>
            <person name="Diamond S."/>
            <person name="Andeer P.F."/>
            <person name="Li Z."/>
            <person name="Crits-Christoph A."/>
            <person name="Burstein D."/>
            <person name="Anantharaman K."/>
            <person name="Lane K.R."/>
            <person name="Thomas B.C."/>
            <person name="Pan C."/>
            <person name="Northen T.R."/>
            <person name="Banfield J.F."/>
        </authorList>
    </citation>
    <scope>NUCLEOTIDE SEQUENCE [LARGE SCALE GENOMIC DNA]</scope>
    <source>
        <strain evidence="2">NP_7</strain>
    </source>
</reference>
<proteinExistence type="predicted"/>
<accession>A0A537JEB5</accession>
<evidence type="ECO:0000259" key="1">
    <source>
        <dbReference type="SMART" id="SM00849"/>
    </source>
</evidence>
<dbReference type="PANTHER" id="PTHR46018:SF7">
    <property type="entry name" value="RIBONUCLEASE Z"/>
    <property type="match status" value="1"/>
</dbReference>
<protein>
    <submittedName>
        <fullName evidence="2">MBL fold metallo-hydrolase</fullName>
    </submittedName>
</protein>
<dbReference type="Gene3D" id="3.60.15.10">
    <property type="entry name" value="Ribonuclease Z/Hydroxyacylglutathione hydrolase-like"/>
    <property type="match status" value="1"/>
</dbReference>
<dbReference type="InterPro" id="IPR001279">
    <property type="entry name" value="Metallo-B-lactamas"/>
</dbReference>
<dbReference type="InterPro" id="IPR036866">
    <property type="entry name" value="RibonucZ/Hydroxyglut_hydro"/>
</dbReference>
<gene>
    <name evidence="2" type="ORF">E6H04_05840</name>
</gene>
<dbReference type="CDD" id="cd07740">
    <property type="entry name" value="metallo-hydrolase-like_MBL-fold"/>
    <property type="match status" value="1"/>
</dbReference>
<dbReference type="EMBL" id="VBAO01000151">
    <property type="protein sequence ID" value="TMI81881.1"/>
    <property type="molecule type" value="Genomic_DNA"/>
</dbReference>
<dbReference type="AlphaFoldDB" id="A0A537JEB5"/>
<sequence length="247" mass="26961">MGQVTVQFLGSGDAFGSGGRFQTCIYVRSDAARFLIDCGASSLVAMKRFGVSSGEIDSILVSHLHGDHFGGIPFLVLDAQFVARRTRRLLIAGPPGTTKRVTNAMELMFPESSRTPRAFPLEIVELVPERPREIDGVRVTPYVVEHPSGDPPLALRIECDGRVIAYSGDTAWTPSLLPVARYADVFIAEAYTFDKKMKLHLDYQTLIAHLGELAPKRLVVTHMSDEMLARVGSLGGEFAEDGKTIAL</sequence>
<feature type="domain" description="Metallo-beta-lactamase" evidence="1">
    <location>
        <begin position="21"/>
        <end position="222"/>
    </location>
</feature>
<dbReference type="Proteomes" id="UP000320048">
    <property type="component" value="Unassembled WGS sequence"/>
</dbReference>
<dbReference type="Pfam" id="PF23023">
    <property type="entry name" value="Anti-Pycsar_Apyc1"/>
    <property type="match status" value="1"/>
</dbReference>
<dbReference type="GO" id="GO:0042781">
    <property type="term" value="F:3'-tRNA processing endoribonuclease activity"/>
    <property type="evidence" value="ECO:0007669"/>
    <property type="project" value="TreeGrafter"/>
</dbReference>
<keyword evidence="2" id="KW-0378">Hydrolase</keyword>
<evidence type="ECO:0000313" key="2">
    <source>
        <dbReference type="EMBL" id="TMI81881.1"/>
    </source>
</evidence>
<dbReference type="PANTHER" id="PTHR46018">
    <property type="entry name" value="ZINC PHOSPHODIESTERASE ELAC PROTEIN 1"/>
    <property type="match status" value="1"/>
</dbReference>
<name>A0A537JEB5_9BACT</name>
<evidence type="ECO:0000313" key="3">
    <source>
        <dbReference type="Proteomes" id="UP000320048"/>
    </source>
</evidence>
<dbReference type="SUPFAM" id="SSF56281">
    <property type="entry name" value="Metallo-hydrolase/oxidoreductase"/>
    <property type="match status" value="1"/>
</dbReference>